<dbReference type="Gene3D" id="2.60.40.10">
    <property type="entry name" value="Immunoglobulins"/>
    <property type="match status" value="2"/>
</dbReference>
<feature type="chain" id="PRO_5015640911" description="Big-1 domain-containing protein" evidence="5">
    <location>
        <begin position="32"/>
        <end position="1045"/>
    </location>
</feature>
<evidence type="ECO:0000313" key="8">
    <source>
        <dbReference type="Proteomes" id="UP000242699"/>
    </source>
</evidence>
<dbReference type="GO" id="GO:0016798">
    <property type="term" value="F:hydrolase activity, acting on glycosyl bonds"/>
    <property type="evidence" value="ECO:0007669"/>
    <property type="project" value="UniProtKB-KW"/>
</dbReference>
<comment type="similarity">
    <text evidence="1">Belongs to the glycosyl hydrolase 2 family.</text>
</comment>
<dbReference type="SUPFAM" id="SSF49373">
    <property type="entry name" value="Invasin/intimin cell-adhesion fragments"/>
    <property type="match status" value="1"/>
</dbReference>
<dbReference type="InterPro" id="IPR008964">
    <property type="entry name" value="Invasin/intimin_cell_adhesion"/>
</dbReference>
<dbReference type="EMBL" id="PXYT01000007">
    <property type="protein sequence ID" value="PSR30765.1"/>
    <property type="molecule type" value="Genomic_DNA"/>
</dbReference>
<organism evidence="7 8">
    <name type="scientific">Sulfobacillus benefaciens</name>
    <dbReference type="NCBI Taxonomy" id="453960"/>
    <lineage>
        <taxon>Bacteria</taxon>
        <taxon>Bacillati</taxon>
        <taxon>Bacillota</taxon>
        <taxon>Clostridia</taxon>
        <taxon>Eubacteriales</taxon>
        <taxon>Clostridiales Family XVII. Incertae Sedis</taxon>
        <taxon>Sulfobacillus</taxon>
    </lineage>
</organism>
<dbReference type="SUPFAM" id="SSF48726">
    <property type="entry name" value="Immunoglobulin"/>
    <property type="match status" value="1"/>
</dbReference>
<proteinExistence type="inferred from homology"/>
<name>A0A2T2X8F5_9FIRM</name>
<dbReference type="InterPro" id="IPR036179">
    <property type="entry name" value="Ig-like_dom_sf"/>
</dbReference>
<keyword evidence="5" id="KW-0732">Signal</keyword>
<evidence type="ECO:0000256" key="5">
    <source>
        <dbReference type="SAM" id="SignalP"/>
    </source>
</evidence>
<reference evidence="7 8" key="1">
    <citation type="journal article" date="2014" name="BMC Genomics">
        <title>Comparison of environmental and isolate Sulfobacillus genomes reveals diverse carbon, sulfur, nitrogen, and hydrogen metabolisms.</title>
        <authorList>
            <person name="Justice N.B."/>
            <person name="Norman A."/>
            <person name="Brown C.T."/>
            <person name="Singh A."/>
            <person name="Thomas B.C."/>
            <person name="Banfield J.F."/>
        </authorList>
    </citation>
    <scope>NUCLEOTIDE SEQUENCE [LARGE SCALE GENOMIC DNA]</scope>
    <source>
        <strain evidence="7">AMDSBA1</strain>
    </source>
</reference>
<dbReference type="Pfam" id="PF18565">
    <property type="entry name" value="Glyco_hydro2_C5"/>
    <property type="match status" value="1"/>
</dbReference>
<evidence type="ECO:0000256" key="1">
    <source>
        <dbReference type="ARBA" id="ARBA00007401"/>
    </source>
</evidence>
<keyword evidence="4" id="KW-0326">Glycosidase</keyword>
<evidence type="ECO:0000256" key="2">
    <source>
        <dbReference type="ARBA" id="ARBA00010116"/>
    </source>
</evidence>
<sequence length="1045" mass="103455">MTTKFGKKASSLALGSSMLVLSMLPAASAFAASAPTVSLSEQGYSIAAQVTPGKSVSFTANSNGVTNPRYQFWVEKPNGQWVMAQNYSTSNTFKLNNVSSGDYLVTAYVLGAQQISTGDYSAATNVGSNGLQQVDGVFVNSSVSLTASSATVTAGSQVTVTATASNIYSPLYQFWYKTPSGTWHQSGNYSSSGTFSFKAATTGTYNIIAYAKSPLALNDPEGALYSKTVTEKSVNAVSSVSVSGTNDFAAGNSTTLTATATANGSIVTSPSAVSWTVTSSNGTASDVAFTHPGSLVTSFNVPSSDPGTYMVTASVDGVTSTAYKVVAYGQASAVSETASHSHVVADGKELDTITATVTDANGNAVSDYSGTATVAISGSAVALATGSSQASDVSGSTVTFSGGVATFVVQASSTPGISSTVTVSSLTAASGSSQSSSISYGSGVNIASVPQSATSIAVKPSSKTLSVNSNDQPDTVNVTVDDQAGYPMLGGTYALHAAISGGASFSGSATSETIYASGNPATTSLTVYGAQGVTGTYVLTVSGNSLTTGTADISAVITGVAKDLTASDTTPSFVEGSSTGTTVTLGATDSSGNTVTLPSSVSPEVTITNASGTAVTGLAVTPNTGSSTMSGTTYDLPSGTSSFTITDTSGKPDAGTYTVTVKDGQSTSPLASTSLTVTEKAASAHTFTLKPATNVLSPSHLSTALNMQVTDAYGNPVLDSNVPITLSATGTAGAASFNSGSYSSSPSITVDTNAAGSASVMFNAQDYTSTWTVTPSVGSSSSISAPSAVSLYVQNHPVASYSYKLKDTSSGTYSGNTTYAEAGNTVVITPSLAKAGLDANSNPVSSSVDGVDNVTVTISHASGLMGLPTTSTSSVSVTANSTTNTETLSGTLSNVSALLSGSTLKAGKAGEVTVSIKDNSTGASGSAGIDVVASTTPAALSISGLTNNETLTTGTAYPVNVTLVDAGGNPIITNASATVSLSVTSGISLETSSGVPISSVTISSGQSTASFDVVTHSSAFTSGSVTATTTISGNTYSGTVTGLSD</sequence>
<dbReference type="Proteomes" id="UP000242699">
    <property type="component" value="Unassembled WGS sequence"/>
</dbReference>
<gene>
    <name evidence="7" type="ORF">C7B43_04655</name>
</gene>
<accession>A0A2T2X8F5</accession>
<comment type="similarity">
    <text evidence="2">Belongs to the intimin/invasin family.</text>
</comment>
<evidence type="ECO:0000259" key="6">
    <source>
        <dbReference type="PROSITE" id="PS51127"/>
    </source>
</evidence>
<evidence type="ECO:0000256" key="3">
    <source>
        <dbReference type="ARBA" id="ARBA00022801"/>
    </source>
</evidence>
<protein>
    <recommendedName>
        <fullName evidence="6">Big-1 domain-containing protein</fullName>
    </recommendedName>
</protein>
<evidence type="ECO:0000256" key="4">
    <source>
        <dbReference type="ARBA" id="ARBA00023295"/>
    </source>
</evidence>
<feature type="signal peptide" evidence="5">
    <location>
        <begin position="1"/>
        <end position="31"/>
    </location>
</feature>
<feature type="domain" description="Big-1" evidence="6">
    <location>
        <begin position="333"/>
        <end position="441"/>
    </location>
</feature>
<comment type="caution">
    <text evidence="7">The sequence shown here is derived from an EMBL/GenBank/DDBJ whole genome shotgun (WGS) entry which is preliminary data.</text>
</comment>
<dbReference type="InterPro" id="IPR040605">
    <property type="entry name" value="Glyco_hydro2_dom5"/>
</dbReference>
<dbReference type="PROSITE" id="PS51127">
    <property type="entry name" value="BIG1"/>
    <property type="match status" value="1"/>
</dbReference>
<dbReference type="AlphaFoldDB" id="A0A2T2X8F5"/>
<keyword evidence="3" id="KW-0378">Hydrolase</keyword>
<dbReference type="InterPro" id="IPR013783">
    <property type="entry name" value="Ig-like_fold"/>
</dbReference>
<evidence type="ECO:0000313" key="7">
    <source>
        <dbReference type="EMBL" id="PSR30765.1"/>
    </source>
</evidence>
<dbReference type="InterPro" id="IPR003344">
    <property type="entry name" value="Big_1_dom"/>
</dbReference>